<organism evidence="1 2">
    <name type="scientific">Pleurodeles waltl</name>
    <name type="common">Iberian ribbed newt</name>
    <dbReference type="NCBI Taxonomy" id="8319"/>
    <lineage>
        <taxon>Eukaryota</taxon>
        <taxon>Metazoa</taxon>
        <taxon>Chordata</taxon>
        <taxon>Craniata</taxon>
        <taxon>Vertebrata</taxon>
        <taxon>Euteleostomi</taxon>
        <taxon>Amphibia</taxon>
        <taxon>Batrachia</taxon>
        <taxon>Caudata</taxon>
        <taxon>Salamandroidea</taxon>
        <taxon>Salamandridae</taxon>
        <taxon>Pleurodelinae</taxon>
        <taxon>Pleurodeles</taxon>
    </lineage>
</organism>
<evidence type="ECO:0000313" key="1">
    <source>
        <dbReference type="EMBL" id="KAJ1207035.1"/>
    </source>
</evidence>
<keyword evidence="2" id="KW-1185">Reference proteome</keyword>
<accession>A0AAV7VZB9</accession>
<name>A0AAV7VZB9_PLEWA</name>
<reference evidence="1" key="1">
    <citation type="journal article" date="2022" name="bioRxiv">
        <title>Sequencing and chromosome-scale assembly of the giantPleurodeles waltlgenome.</title>
        <authorList>
            <person name="Brown T."/>
            <person name="Elewa A."/>
            <person name="Iarovenko S."/>
            <person name="Subramanian E."/>
            <person name="Araus A.J."/>
            <person name="Petzold A."/>
            <person name="Susuki M."/>
            <person name="Suzuki K.-i.T."/>
            <person name="Hayashi T."/>
            <person name="Toyoda A."/>
            <person name="Oliveira C."/>
            <person name="Osipova E."/>
            <person name="Leigh N.D."/>
            <person name="Simon A."/>
            <person name="Yun M.H."/>
        </authorList>
    </citation>
    <scope>NUCLEOTIDE SEQUENCE</scope>
    <source>
        <strain evidence="1">20211129_DDA</strain>
        <tissue evidence="1">Liver</tissue>
    </source>
</reference>
<evidence type="ECO:0000313" key="2">
    <source>
        <dbReference type="Proteomes" id="UP001066276"/>
    </source>
</evidence>
<dbReference type="AlphaFoldDB" id="A0AAV7VZB9"/>
<dbReference type="EMBL" id="JANPWB010000002">
    <property type="protein sequence ID" value="KAJ1207035.1"/>
    <property type="molecule type" value="Genomic_DNA"/>
</dbReference>
<proteinExistence type="predicted"/>
<comment type="caution">
    <text evidence="1">The sequence shown here is derived from an EMBL/GenBank/DDBJ whole genome shotgun (WGS) entry which is preliminary data.</text>
</comment>
<sequence length="88" mass="9900">MSRRPACSSRANAFRTFSFTMTTRRSSAHTLINNAAGKRDPLTKSSLENMTLVTKRLPEILQKHSLDVTRERTGIRIRVAQVGTEVRA</sequence>
<protein>
    <submittedName>
        <fullName evidence="1">Uncharacterized protein</fullName>
    </submittedName>
</protein>
<dbReference type="Proteomes" id="UP001066276">
    <property type="component" value="Chromosome 1_2"/>
</dbReference>
<gene>
    <name evidence="1" type="ORF">NDU88_002428</name>
</gene>